<evidence type="ECO:0000256" key="3">
    <source>
        <dbReference type="ARBA" id="ARBA00012438"/>
    </source>
</evidence>
<keyword evidence="9" id="KW-0902">Two-component regulatory system</keyword>
<evidence type="ECO:0000256" key="2">
    <source>
        <dbReference type="ARBA" id="ARBA00004370"/>
    </source>
</evidence>
<reference evidence="11 12" key="1">
    <citation type="submission" date="2018-11" db="EMBL/GenBank/DDBJ databases">
        <title>Complete genome sequence of Paenibacillus baekrokdamisoli strain KCTC 33723.</title>
        <authorList>
            <person name="Kang S.W."/>
            <person name="Lee K.C."/>
            <person name="Kim K.K."/>
            <person name="Kim J.S."/>
            <person name="Kim D.S."/>
            <person name="Ko S.H."/>
            <person name="Yang S.H."/>
            <person name="Lee J.S."/>
        </authorList>
    </citation>
    <scope>NUCLEOTIDE SEQUENCE [LARGE SCALE GENOMIC DNA]</scope>
    <source>
        <strain evidence="11 12">KCTC 33723</strain>
    </source>
</reference>
<dbReference type="InterPro" id="IPR036890">
    <property type="entry name" value="HATPase_C_sf"/>
</dbReference>
<dbReference type="GO" id="GO:0000155">
    <property type="term" value="F:phosphorelay sensor kinase activity"/>
    <property type="evidence" value="ECO:0007669"/>
    <property type="project" value="InterPro"/>
</dbReference>
<evidence type="ECO:0000256" key="4">
    <source>
        <dbReference type="ARBA" id="ARBA00022553"/>
    </source>
</evidence>
<dbReference type="SUPFAM" id="SSF55874">
    <property type="entry name" value="ATPase domain of HSP90 chaperone/DNA topoisomerase II/histidine kinase"/>
    <property type="match status" value="1"/>
</dbReference>
<dbReference type="OrthoDB" id="9792991at2"/>
<dbReference type="SMART" id="SM00388">
    <property type="entry name" value="HisKA"/>
    <property type="match status" value="1"/>
</dbReference>
<keyword evidence="8" id="KW-0067">ATP-binding</keyword>
<dbReference type="CDD" id="cd00082">
    <property type="entry name" value="HisKA"/>
    <property type="match status" value="1"/>
</dbReference>
<keyword evidence="6" id="KW-0547">Nucleotide-binding</keyword>
<dbReference type="InterPro" id="IPR005467">
    <property type="entry name" value="His_kinase_dom"/>
</dbReference>
<evidence type="ECO:0000256" key="7">
    <source>
        <dbReference type="ARBA" id="ARBA00022777"/>
    </source>
</evidence>
<dbReference type="FunFam" id="1.10.287.130:FF:000001">
    <property type="entry name" value="Two-component sensor histidine kinase"/>
    <property type="match status" value="1"/>
</dbReference>
<keyword evidence="4" id="KW-0597">Phosphoprotein</keyword>
<dbReference type="GO" id="GO:0016036">
    <property type="term" value="P:cellular response to phosphate starvation"/>
    <property type="evidence" value="ECO:0007669"/>
    <property type="project" value="TreeGrafter"/>
</dbReference>
<dbReference type="EC" id="2.7.13.3" evidence="3"/>
<dbReference type="AlphaFoldDB" id="A0A3G9J1Q3"/>
<dbReference type="InterPro" id="IPR003661">
    <property type="entry name" value="HisK_dim/P_dom"/>
</dbReference>
<sequence>MLYIMILLIILLMLLLIRSLMVKRELKSMTKQLMTYNNRDTGKKLDVALFDIHIEGLAAQINRQSDLLLAAKAEQLRTEKELKQMVANISHDIRTPLTSIFGYIQLLEADDLTAEEKQEYVAIIKNRTKRLQALLNDFFELSVIESIDYALQLGHLKMNNLLPEIILGLYDQFNERLLVPDIHIPQDEIIVIADESAVRRVIENLLLNTIKHATGKVSITFLKQQSTAVLMITNKANPLPDNDPSVLFNRFFTVDQTRSGTGAGAGTGLGLSIAKGLMGKMEGKLTAEMTGDHLTMRCEWMLSPRKS</sequence>
<dbReference type="RefSeq" id="WP_125665052.1">
    <property type="nucleotide sequence ID" value="NZ_AP019308.1"/>
</dbReference>
<dbReference type="GO" id="GO:0005886">
    <property type="term" value="C:plasma membrane"/>
    <property type="evidence" value="ECO:0007669"/>
    <property type="project" value="TreeGrafter"/>
</dbReference>
<evidence type="ECO:0000256" key="1">
    <source>
        <dbReference type="ARBA" id="ARBA00000085"/>
    </source>
</evidence>
<evidence type="ECO:0000256" key="8">
    <source>
        <dbReference type="ARBA" id="ARBA00022840"/>
    </source>
</evidence>
<dbReference type="KEGG" id="pbk:Back11_60310"/>
<dbReference type="GO" id="GO:0004721">
    <property type="term" value="F:phosphoprotein phosphatase activity"/>
    <property type="evidence" value="ECO:0007669"/>
    <property type="project" value="TreeGrafter"/>
</dbReference>
<evidence type="ECO:0000313" key="11">
    <source>
        <dbReference type="EMBL" id="BBH24686.1"/>
    </source>
</evidence>
<gene>
    <name evidence="11" type="ORF">Back11_60310</name>
</gene>
<organism evidence="11 12">
    <name type="scientific">Paenibacillus baekrokdamisoli</name>
    <dbReference type="NCBI Taxonomy" id="1712516"/>
    <lineage>
        <taxon>Bacteria</taxon>
        <taxon>Bacillati</taxon>
        <taxon>Bacillota</taxon>
        <taxon>Bacilli</taxon>
        <taxon>Bacillales</taxon>
        <taxon>Paenibacillaceae</taxon>
        <taxon>Paenibacillus</taxon>
    </lineage>
</organism>
<dbReference type="GO" id="GO:0005524">
    <property type="term" value="F:ATP binding"/>
    <property type="evidence" value="ECO:0007669"/>
    <property type="project" value="UniProtKB-KW"/>
</dbReference>
<keyword evidence="5" id="KW-0808">Transferase</keyword>
<evidence type="ECO:0000256" key="9">
    <source>
        <dbReference type="ARBA" id="ARBA00023012"/>
    </source>
</evidence>
<dbReference type="PANTHER" id="PTHR45453">
    <property type="entry name" value="PHOSPHATE REGULON SENSOR PROTEIN PHOR"/>
    <property type="match status" value="1"/>
</dbReference>
<dbReference type="PANTHER" id="PTHR45453:SF1">
    <property type="entry name" value="PHOSPHATE REGULON SENSOR PROTEIN PHOR"/>
    <property type="match status" value="1"/>
</dbReference>
<dbReference type="PRINTS" id="PR00344">
    <property type="entry name" value="BCTRLSENSOR"/>
</dbReference>
<dbReference type="Pfam" id="PF02518">
    <property type="entry name" value="HATPase_c"/>
    <property type="match status" value="1"/>
</dbReference>
<dbReference type="SMART" id="SM00387">
    <property type="entry name" value="HATPase_c"/>
    <property type="match status" value="1"/>
</dbReference>
<dbReference type="Gene3D" id="3.30.565.10">
    <property type="entry name" value="Histidine kinase-like ATPase, C-terminal domain"/>
    <property type="match status" value="1"/>
</dbReference>
<dbReference type="PROSITE" id="PS50109">
    <property type="entry name" value="HIS_KIN"/>
    <property type="match status" value="1"/>
</dbReference>
<proteinExistence type="predicted"/>
<dbReference type="InterPro" id="IPR036097">
    <property type="entry name" value="HisK_dim/P_sf"/>
</dbReference>
<dbReference type="SUPFAM" id="SSF47384">
    <property type="entry name" value="Homodimeric domain of signal transducing histidine kinase"/>
    <property type="match status" value="1"/>
</dbReference>
<dbReference type="InterPro" id="IPR003594">
    <property type="entry name" value="HATPase_dom"/>
</dbReference>
<feature type="domain" description="Histidine kinase" evidence="10">
    <location>
        <begin position="88"/>
        <end position="288"/>
    </location>
</feature>
<dbReference type="Proteomes" id="UP000275368">
    <property type="component" value="Chromosome"/>
</dbReference>
<protein>
    <recommendedName>
        <fullName evidence="3">histidine kinase</fullName>
        <ecNumber evidence="3">2.7.13.3</ecNumber>
    </recommendedName>
</protein>
<comment type="catalytic activity">
    <reaction evidence="1">
        <text>ATP + protein L-histidine = ADP + protein N-phospho-L-histidine.</text>
        <dbReference type="EC" id="2.7.13.3"/>
    </reaction>
</comment>
<keyword evidence="7 11" id="KW-0418">Kinase</keyword>
<evidence type="ECO:0000259" key="10">
    <source>
        <dbReference type="PROSITE" id="PS50109"/>
    </source>
</evidence>
<dbReference type="Gene3D" id="1.10.287.130">
    <property type="match status" value="1"/>
</dbReference>
<evidence type="ECO:0000313" key="12">
    <source>
        <dbReference type="Proteomes" id="UP000275368"/>
    </source>
</evidence>
<evidence type="ECO:0000256" key="5">
    <source>
        <dbReference type="ARBA" id="ARBA00022679"/>
    </source>
</evidence>
<dbReference type="EMBL" id="AP019308">
    <property type="protein sequence ID" value="BBH24686.1"/>
    <property type="molecule type" value="Genomic_DNA"/>
</dbReference>
<evidence type="ECO:0000256" key="6">
    <source>
        <dbReference type="ARBA" id="ARBA00022741"/>
    </source>
</evidence>
<dbReference type="Pfam" id="PF00512">
    <property type="entry name" value="HisKA"/>
    <property type="match status" value="1"/>
</dbReference>
<accession>A0A3G9J1Q3</accession>
<comment type="subcellular location">
    <subcellularLocation>
        <location evidence="2">Membrane</location>
    </subcellularLocation>
</comment>
<dbReference type="InterPro" id="IPR004358">
    <property type="entry name" value="Sig_transdc_His_kin-like_C"/>
</dbReference>
<keyword evidence="12" id="KW-1185">Reference proteome</keyword>
<name>A0A3G9J1Q3_9BACL</name>
<dbReference type="InterPro" id="IPR050351">
    <property type="entry name" value="BphY/WalK/GraS-like"/>
</dbReference>